<dbReference type="GO" id="GO:0005737">
    <property type="term" value="C:cytoplasm"/>
    <property type="evidence" value="ECO:0007669"/>
    <property type="project" value="TreeGrafter"/>
</dbReference>
<evidence type="ECO:0008006" key="4">
    <source>
        <dbReference type="Google" id="ProtNLM"/>
    </source>
</evidence>
<dbReference type="Pfam" id="PF08316">
    <property type="entry name" value="Pal1"/>
    <property type="match status" value="1"/>
</dbReference>
<evidence type="ECO:0000256" key="1">
    <source>
        <dbReference type="SAM" id="MobiDB-lite"/>
    </source>
</evidence>
<dbReference type="InterPro" id="IPR013226">
    <property type="entry name" value="Pal1"/>
</dbReference>
<feature type="region of interest" description="Disordered" evidence="1">
    <location>
        <begin position="1"/>
        <end position="224"/>
    </location>
</feature>
<dbReference type="OrthoDB" id="5352132at2759"/>
<feature type="compositionally biased region" description="Polar residues" evidence="1">
    <location>
        <begin position="108"/>
        <end position="119"/>
    </location>
</feature>
<feature type="compositionally biased region" description="Polar residues" evidence="1">
    <location>
        <begin position="1"/>
        <end position="10"/>
    </location>
</feature>
<feature type="compositionally biased region" description="Polar residues" evidence="1">
    <location>
        <begin position="314"/>
        <end position="330"/>
    </location>
</feature>
<accession>A0A5N6KVL9</accession>
<evidence type="ECO:0000313" key="2">
    <source>
        <dbReference type="EMBL" id="KAB8343243.1"/>
    </source>
</evidence>
<feature type="compositionally biased region" description="Polar residues" evidence="1">
    <location>
        <begin position="486"/>
        <end position="500"/>
    </location>
</feature>
<protein>
    <recommendedName>
        <fullName evidence="4">Pal1 cell morphology protein</fullName>
    </recommendedName>
</protein>
<organism evidence="2 3">
    <name type="scientific">Carpinus fangiana</name>
    <dbReference type="NCBI Taxonomy" id="176857"/>
    <lineage>
        <taxon>Eukaryota</taxon>
        <taxon>Viridiplantae</taxon>
        <taxon>Streptophyta</taxon>
        <taxon>Embryophyta</taxon>
        <taxon>Tracheophyta</taxon>
        <taxon>Spermatophyta</taxon>
        <taxon>Magnoliopsida</taxon>
        <taxon>eudicotyledons</taxon>
        <taxon>Gunneridae</taxon>
        <taxon>Pentapetalae</taxon>
        <taxon>rosids</taxon>
        <taxon>fabids</taxon>
        <taxon>Fagales</taxon>
        <taxon>Betulaceae</taxon>
        <taxon>Carpinus</taxon>
    </lineage>
</organism>
<gene>
    <name evidence="2" type="ORF">FH972_022833</name>
</gene>
<feature type="region of interest" description="Disordered" evidence="1">
    <location>
        <begin position="314"/>
        <end position="540"/>
    </location>
</feature>
<dbReference type="PANTHER" id="PTHR28307">
    <property type="entry name" value="PROTEIN PAL1"/>
    <property type="match status" value="1"/>
</dbReference>
<reference evidence="2 3" key="1">
    <citation type="submission" date="2019-06" db="EMBL/GenBank/DDBJ databases">
        <title>A chromosomal-level reference genome of Carpinus fangiana (Coryloideae, Betulaceae).</title>
        <authorList>
            <person name="Yang X."/>
            <person name="Wang Z."/>
            <person name="Zhang L."/>
            <person name="Hao G."/>
            <person name="Liu J."/>
            <person name="Yang Y."/>
        </authorList>
    </citation>
    <scope>NUCLEOTIDE SEQUENCE [LARGE SCALE GENOMIC DNA]</scope>
    <source>
        <strain evidence="2">Cfa_2016G</strain>
        <tissue evidence="2">Leaf</tissue>
    </source>
</reference>
<dbReference type="AlphaFoldDB" id="A0A5N6KVL9"/>
<dbReference type="PANTHER" id="PTHR28307:SF2">
    <property type="entry name" value="PROTEIN PAL1"/>
    <property type="match status" value="1"/>
</dbReference>
<name>A0A5N6KVL9_9ROSI</name>
<feature type="compositionally biased region" description="Basic and acidic residues" evidence="1">
    <location>
        <begin position="208"/>
        <end position="224"/>
    </location>
</feature>
<feature type="compositionally biased region" description="Polar residues" evidence="1">
    <location>
        <begin position="463"/>
        <end position="478"/>
    </location>
</feature>
<comment type="caution">
    <text evidence="2">The sequence shown here is derived from an EMBL/GenBank/DDBJ whole genome shotgun (WGS) entry which is preliminary data.</text>
</comment>
<evidence type="ECO:0000313" key="3">
    <source>
        <dbReference type="Proteomes" id="UP000327013"/>
    </source>
</evidence>
<dbReference type="Proteomes" id="UP000327013">
    <property type="component" value="Unassembled WGS sequence"/>
</dbReference>
<proteinExistence type="predicted"/>
<dbReference type="EMBL" id="VIBQ01000012">
    <property type="protein sequence ID" value="KAB8343243.1"/>
    <property type="molecule type" value="Genomic_DNA"/>
</dbReference>
<keyword evidence="3" id="KW-1185">Reference proteome</keyword>
<sequence>MAFAESQSSLQDRRDPPTLGISLSSNNPFRRTASPGALSPNTPPPFSPNTLANMPPKPSTNPFLDNYKADAPQRSPRQRPHSPLKQVPPPINGVTITADQLDALALNEKSQASANNARSGPSHGIPLRDGPKSAGPSNGARFTADEERRRRMQGRGPPPTLPVSVFADLDRSENRRPRARRNSDSSVMDVKSAEDEERKRRERRREKAAREGKDDKDRSRRPNKKLDLIDRLDLTGMYGGAAFHHDGPFDACRPHRNRKGRLHAPMQAFPEGSANNALGGSGPVNKGLDYDHYHGRQGAAFTDFSNIAAQQIELQASRPKPSQRTESFNATDRVEQVHGDPSLGLGTSTFLEGAPASRAALQRRQSESEGQASGGGLQRKKSLAAKLRNGIKARPSDRPAGYGEASKVVSPDTWPKSPPSPLGVQSAGGRTKMADANPFFTETSPETTKVPVKGSAKVPTKVVESSGTSLSRNRTLSDANAVVRVRTTSSPNRGTRSSGDSFDEYGNPVGTAPKATGSGGFLNRVKSIKGKRSRPERSVA</sequence>